<keyword evidence="1" id="KW-0489">Methyltransferase</keyword>
<feature type="compositionally biased region" description="Basic and acidic residues" evidence="4">
    <location>
        <begin position="234"/>
        <end position="249"/>
    </location>
</feature>
<feature type="compositionally biased region" description="Polar residues" evidence="4">
    <location>
        <begin position="1229"/>
        <end position="1240"/>
    </location>
</feature>
<dbReference type="PANTHER" id="PTHR13069:SF37">
    <property type="entry name" value="FIRE DANCER"/>
    <property type="match status" value="1"/>
</dbReference>
<feature type="compositionally biased region" description="Low complexity" evidence="4">
    <location>
        <begin position="678"/>
        <end position="690"/>
    </location>
</feature>
<dbReference type="Proteomes" id="UP000494165">
    <property type="component" value="Unassembled WGS sequence"/>
</dbReference>
<keyword evidence="2" id="KW-0808">Transferase</keyword>
<dbReference type="GO" id="GO:0005634">
    <property type="term" value="C:nucleus"/>
    <property type="evidence" value="ECO:0007669"/>
    <property type="project" value="TreeGrafter"/>
</dbReference>
<feature type="compositionally biased region" description="Low complexity" evidence="4">
    <location>
        <begin position="1310"/>
        <end position="1327"/>
    </location>
</feature>
<dbReference type="InterPro" id="IPR013216">
    <property type="entry name" value="Methyltransf_11"/>
</dbReference>
<dbReference type="PANTHER" id="PTHR13069">
    <property type="entry name" value="ALKYLATED DNA REPAIR PROTEIN ALKB HOMOLOG 8"/>
    <property type="match status" value="1"/>
</dbReference>
<feature type="compositionally biased region" description="Polar residues" evidence="4">
    <location>
        <begin position="934"/>
        <end position="951"/>
    </location>
</feature>
<feature type="compositionally biased region" description="Low complexity" evidence="4">
    <location>
        <begin position="442"/>
        <end position="455"/>
    </location>
</feature>
<dbReference type="CDD" id="cd02440">
    <property type="entry name" value="AdoMet_MTases"/>
    <property type="match status" value="1"/>
</dbReference>
<keyword evidence="3" id="KW-0175">Coiled coil</keyword>
<protein>
    <recommendedName>
        <fullName evidence="5">C2 domain-containing protein</fullName>
    </recommendedName>
</protein>
<dbReference type="Gene3D" id="2.60.40.150">
    <property type="entry name" value="C2 domain"/>
    <property type="match status" value="1"/>
</dbReference>
<feature type="region of interest" description="Disordered" evidence="4">
    <location>
        <begin position="436"/>
        <end position="517"/>
    </location>
</feature>
<name>A0A8S1CDB4_9INSE</name>
<dbReference type="SUPFAM" id="SSF53335">
    <property type="entry name" value="S-adenosyl-L-methionine-dependent methyltransferases"/>
    <property type="match status" value="1"/>
</dbReference>
<dbReference type="InterPro" id="IPR035892">
    <property type="entry name" value="C2_domain_sf"/>
</dbReference>
<feature type="compositionally biased region" description="Basic and acidic residues" evidence="4">
    <location>
        <begin position="895"/>
        <end position="904"/>
    </location>
</feature>
<dbReference type="InterPro" id="IPR000008">
    <property type="entry name" value="C2_dom"/>
</dbReference>
<dbReference type="GO" id="GO:0005737">
    <property type="term" value="C:cytoplasm"/>
    <property type="evidence" value="ECO:0007669"/>
    <property type="project" value="TreeGrafter"/>
</dbReference>
<reference evidence="6 7" key="1">
    <citation type="submission" date="2020-04" db="EMBL/GenBank/DDBJ databases">
        <authorList>
            <person name="Alioto T."/>
            <person name="Alioto T."/>
            <person name="Gomez Garrido J."/>
        </authorList>
    </citation>
    <scope>NUCLEOTIDE SEQUENCE [LARGE SCALE GENOMIC DNA]</scope>
</reference>
<feature type="compositionally biased region" description="Polar residues" evidence="4">
    <location>
        <begin position="1247"/>
        <end position="1257"/>
    </location>
</feature>
<feature type="region of interest" description="Disordered" evidence="4">
    <location>
        <begin position="590"/>
        <end position="726"/>
    </location>
</feature>
<evidence type="ECO:0000259" key="5">
    <source>
        <dbReference type="PROSITE" id="PS50004"/>
    </source>
</evidence>
<evidence type="ECO:0000256" key="1">
    <source>
        <dbReference type="ARBA" id="ARBA00022603"/>
    </source>
</evidence>
<dbReference type="Pfam" id="PF08241">
    <property type="entry name" value="Methyltransf_11"/>
    <property type="match status" value="1"/>
</dbReference>
<dbReference type="InterPro" id="IPR029063">
    <property type="entry name" value="SAM-dependent_MTases_sf"/>
</dbReference>
<feature type="compositionally biased region" description="Low complexity" evidence="4">
    <location>
        <begin position="1045"/>
        <end position="1058"/>
    </location>
</feature>
<feature type="domain" description="C2" evidence="5">
    <location>
        <begin position="46"/>
        <end position="165"/>
    </location>
</feature>
<feature type="compositionally biased region" description="Basic residues" evidence="4">
    <location>
        <begin position="489"/>
        <end position="498"/>
    </location>
</feature>
<dbReference type="GO" id="GO:0002098">
    <property type="term" value="P:tRNA wobble uridine modification"/>
    <property type="evidence" value="ECO:0007669"/>
    <property type="project" value="TreeGrafter"/>
</dbReference>
<feature type="compositionally biased region" description="Low complexity" evidence="4">
    <location>
        <begin position="645"/>
        <end position="658"/>
    </location>
</feature>
<dbReference type="GO" id="GO:0030488">
    <property type="term" value="P:tRNA methylation"/>
    <property type="evidence" value="ECO:0007669"/>
    <property type="project" value="TreeGrafter"/>
</dbReference>
<dbReference type="InterPro" id="IPR051422">
    <property type="entry name" value="AlkB_tRNA_MeTrf/Diox"/>
</dbReference>
<dbReference type="SUPFAM" id="SSF49562">
    <property type="entry name" value="C2 domain (Calcium/lipid-binding domain, CaLB)"/>
    <property type="match status" value="1"/>
</dbReference>
<feature type="region of interest" description="Disordered" evidence="4">
    <location>
        <begin position="162"/>
        <end position="186"/>
    </location>
</feature>
<feature type="region of interest" description="Disordered" evidence="4">
    <location>
        <begin position="1217"/>
        <end position="1329"/>
    </location>
</feature>
<dbReference type="GO" id="GO:0000049">
    <property type="term" value="F:tRNA binding"/>
    <property type="evidence" value="ECO:0007669"/>
    <property type="project" value="TreeGrafter"/>
</dbReference>
<gene>
    <name evidence="6" type="ORF">CLODIP_2_CD14823</name>
</gene>
<feature type="coiled-coil region" evidence="3">
    <location>
        <begin position="1153"/>
        <end position="1211"/>
    </location>
</feature>
<sequence length="1386" mass="152121">MADEIAHSDLVYTFFHPILRDQQESNIHARKVKESKQNNAGPAGCITGQLKLSVQYRRDVLLVMVHHARGLPLVGNQEPSTYVKVYLMPDKPKITKRKTKVVKKSCHPSFMEMLEYRLDLSTVQNRTLEATIWSRDSLQENEFLGGVNIPLRNLTASAETLPEWRPPARPRLGLSSRSEDGLDGASSAAAAVLEAVPSVDTCRAAAGRPPHPSSRPDAAPGLPRARPRWQLAAGHDEDGTQASRGDRRQGGGCRGMAAVEREGRSVALETAYVHDVYDQISTHCPSCSAEGSEGSNGARIWPRVRQFIQDLEPGSLVCDVGCGSGKYLHINPDVFKIGVDRCARLTELAREKDHEVMVCDNLALPFKDDCFDAILSVAVVHHFATTERRVNALRELARVLRIGGRMLISVWAMEQRHRKFESQDVLVPWHRPQQQHLSTPSLELASTATTCTTTSEEGEAAGPTPYHAYTQTSDSDSARSVRAMSANQPRKRGRSRKGRSIDPGRPTSSSSDLSSPNETCYSFVRKALQKLAGGRRGGTRNRAWFLDSWTCSKEHENAETFLTERRAAREDSLQDALDLPIELRRLEDVEPSLPTSVDRGSSPEAAPRRRRTLACGAPTPPKRLEPSSKSQSLGDILNTARPESLVRSRSSVARLPLAPASSVDSESSTPPQVPPPASNAAATITGAASAVHRSPLVRQKRSLCEDDEDEAREAEDRPGPDLPVRRADMRDLVRQLPEVGHPRRGVPKQRSLNDELMATHRQREKARVRQNITKQASLNEQLLGDSRGRFGTLKDTLLASPRFQQLKSGITKLTTSMSTSPSDATKVASQSFKNGFVRILQGWKGDATGENGSNPSGTTISIPTTPQPPPTPPPVSPLRRVADEDNPCVGGRRHSREDNSDSSKDSSLQSDTSVDSEDSFASVIFIPKPEPKTEFSSPPENNKSPPCQATSPPIILEPVPEVIVEVKPEEPEPPAPPKTTGTIKTETLRRIQQLLQQRGPPPSKQPSFPLVRRSSAHPVGQPTRPIPRLLSLELFNPETDDLDSDSSGVSSPDSVISVMEPNGRVSTGRNSPSELIISEDSLIELPKTSSSLLEAAASVASTLEGAVDAVIQSSPRARKKLAALGLVSPPPVPPRPPDEDCRRHLTEFADKLSEKLLEEIDKYSETLRKEQLDKEQQLDAEKYLQGLQEINSDIGNQLAKLNEDIECLQLEPKKPVEEQTKLQPVTALKTKQCSPSNSLTGPDPPTRQVSWEESIISSPELRREASKDSSGNEDSLRRKRKFFTRQPASSGWPELENLPPKVTKTESYETSLSGSTSQDSLQSSSAGSCGGPLGSGGALTFHRYYHVFKEGELDALIDRYVENLHIISSYYDHANWCIVAEKGSWR</sequence>
<dbReference type="GO" id="GO:0106335">
    <property type="term" value="F:tRNA (5-carboxymethyluridine(34)-5-O)-methyltransferase activity"/>
    <property type="evidence" value="ECO:0007669"/>
    <property type="project" value="TreeGrafter"/>
</dbReference>
<feature type="region of interest" description="Disordered" evidence="4">
    <location>
        <begin position="202"/>
        <end position="253"/>
    </location>
</feature>
<feature type="compositionally biased region" description="Basic and acidic residues" evidence="4">
    <location>
        <begin position="714"/>
        <end position="726"/>
    </location>
</feature>
<evidence type="ECO:0000256" key="4">
    <source>
        <dbReference type="SAM" id="MobiDB-lite"/>
    </source>
</evidence>
<dbReference type="SMART" id="SM00239">
    <property type="entry name" value="C2"/>
    <property type="match status" value="1"/>
</dbReference>
<organism evidence="6 7">
    <name type="scientific">Cloeon dipterum</name>
    <dbReference type="NCBI Taxonomy" id="197152"/>
    <lineage>
        <taxon>Eukaryota</taxon>
        <taxon>Metazoa</taxon>
        <taxon>Ecdysozoa</taxon>
        <taxon>Arthropoda</taxon>
        <taxon>Hexapoda</taxon>
        <taxon>Insecta</taxon>
        <taxon>Pterygota</taxon>
        <taxon>Palaeoptera</taxon>
        <taxon>Ephemeroptera</taxon>
        <taxon>Pisciforma</taxon>
        <taxon>Baetidae</taxon>
        <taxon>Cloeon</taxon>
    </lineage>
</organism>
<dbReference type="GO" id="GO:0008757">
    <property type="term" value="F:S-adenosylmethionine-dependent methyltransferase activity"/>
    <property type="evidence" value="ECO:0007669"/>
    <property type="project" value="InterPro"/>
</dbReference>
<dbReference type="Pfam" id="PF00168">
    <property type="entry name" value="C2"/>
    <property type="match status" value="1"/>
</dbReference>
<comment type="caution">
    <text evidence="6">The sequence shown here is derived from an EMBL/GenBank/DDBJ whole genome shotgun (WGS) entry which is preliminary data.</text>
</comment>
<feature type="compositionally biased region" description="Low complexity" evidence="4">
    <location>
        <begin position="952"/>
        <end position="963"/>
    </location>
</feature>
<dbReference type="OrthoDB" id="271595at2759"/>
<accession>A0A8S1CDB4</accession>
<feature type="region of interest" description="Disordered" evidence="4">
    <location>
        <begin position="844"/>
        <end position="1025"/>
    </location>
</feature>
<feature type="compositionally biased region" description="Low complexity" evidence="4">
    <location>
        <begin position="855"/>
        <end position="864"/>
    </location>
</feature>
<dbReference type="PROSITE" id="PS50004">
    <property type="entry name" value="C2"/>
    <property type="match status" value="1"/>
</dbReference>
<evidence type="ECO:0000313" key="7">
    <source>
        <dbReference type="Proteomes" id="UP000494165"/>
    </source>
</evidence>
<dbReference type="Gene3D" id="3.40.50.150">
    <property type="entry name" value="Vaccinia Virus protein VP39"/>
    <property type="match status" value="2"/>
</dbReference>
<feature type="region of interest" description="Disordered" evidence="4">
    <location>
        <begin position="1037"/>
        <end position="1072"/>
    </location>
</feature>
<evidence type="ECO:0000256" key="3">
    <source>
        <dbReference type="SAM" id="Coils"/>
    </source>
</evidence>
<dbReference type="FunFam" id="3.40.50.150:FF:000195">
    <property type="entry name" value="Methyltransferase domain containing protein"/>
    <property type="match status" value="1"/>
</dbReference>
<proteinExistence type="predicted"/>
<evidence type="ECO:0000256" key="2">
    <source>
        <dbReference type="ARBA" id="ARBA00022679"/>
    </source>
</evidence>
<evidence type="ECO:0000313" key="6">
    <source>
        <dbReference type="EMBL" id="CAB3363259.1"/>
    </source>
</evidence>
<dbReference type="EMBL" id="CADEPI010000011">
    <property type="protein sequence ID" value="CAB3363259.1"/>
    <property type="molecule type" value="Genomic_DNA"/>
</dbReference>
<keyword evidence="7" id="KW-1185">Reference proteome</keyword>
<feature type="compositionally biased region" description="Pro residues" evidence="4">
    <location>
        <begin position="865"/>
        <end position="876"/>
    </location>
</feature>